<dbReference type="Proteomes" id="UP000243975">
    <property type="component" value="Unassembled WGS sequence"/>
</dbReference>
<dbReference type="InterPro" id="IPR057075">
    <property type="entry name" value="bHLH_IRO3"/>
</dbReference>
<evidence type="ECO:0000256" key="3">
    <source>
        <dbReference type="ARBA" id="ARBA00023125"/>
    </source>
</evidence>
<dbReference type="Gene3D" id="4.10.280.10">
    <property type="entry name" value="Helix-loop-helix DNA-binding domain"/>
    <property type="match status" value="1"/>
</dbReference>
<protein>
    <submittedName>
        <fullName evidence="9">Myc-type, basic helix-loop-helix (BHLH) domain-containing protein</fullName>
    </submittedName>
</protein>
<keyword evidence="5" id="KW-0539">Nucleus</keyword>
<dbReference type="AlphaFoldDB" id="A0A103XXV3"/>
<evidence type="ECO:0000256" key="6">
    <source>
        <dbReference type="SAM" id="Coils"/>
    </source>
</evidence>
<dbReference type="GO" id="GO:0046983">
    <property type="term" value="F:protein dimerization activity"/>
    <property type="evidence" value="ECO:0007669"/>
    <property type="project" value="InterPro"/>
</dbReference>
<dbReference type="PANTHER" id="PTHR47075:SF10">
    <property type="entry name" value="TRANSCRIPTION FACTOR BHLH47-LIKE"/>
    <property type="match status" value="1"/>
</dbReference>
<comment type="subcellular location">
    <subcellularLocation>
        <location evidence="1">Nucleus</location>
    </subcellularLocation>
</comment>
<evidence type="ECO:0000256" key="2">
    <source>
        <dbReference type="ARBA" id="ARBA00023015"/>
    </source>
</evidence>
<dbReference type="InterPro" id="IPR036638">
    <property type="entry name" value="HLH_DNA-bd_sf"/>
</dbReference>
<dbReference type="GO" id="GO:0003677">
    <property type="term" value="F:DNA binding"/>
    <property type="evidence" value="ECO:0007669"/>
    <property type="project" value="UniProtKB-KW"/>
</dbReference>
<evidence type="ECO:0000313" key="10">
    <source>
        <dbReference type="Proteomes" id="UP000243975"/>
    </source>
</evidence>
<reference evidence="9 10" key="1">
    <citation type="journal article" date="2016" name="Sci. Rep.">
        <title>The genome sequence of the outbreeding globe artichoke constructed de novo incorporating a phase-aware low-pass sequencing strategy of F1 progeny.</title>
        <authorList>
            <person name="Scaglione D."/>
            <person name="Reyes-Chin-Wo S."/>
            <person name="Acquadro A."/>
            <person name="Froenicke L."/>
            <person name="Portis E."/>
            <person name="Beitel C."/>
            <person name="Tirone M."/>
            <person name="Mauro R."/>
            <person name="Lo Monaco A."/>
            <person name="Mauromicale G."/>
            <person name="Faccioli P."/>
            <person name="Cattivelli L."/>
            <person name="Rieseberg L."/>
            <person name="Michelmore R."/>
            <person name="Lanteri S."/>
        </authorList>
    </citation>
    <scope>NUCLEOTIDE SEQUENCE [LARGE SCALE GENOMIC DNA]</scope>
    <source>
        <strain evidence="9">2C</strain>
    </source>
</reference>
<dbReference type="Pfam" id="PF23177">
    <property type="entry name" value="bHLH_IRO3"/>
    <property type="match status" value="1"/>
</dbReference>
<dbReference type="PROSITE" id="PS50888">
    <property type="entry name" value="BHLH"/>
    <property type="match status" value="1"/>
</dbReference>
<sequence>MESSSTLLPATLLPTSYKNSSVVRHTPPLSSRRRVSEEFCSDQITNKNLNIGFGDTHCGQLTLSAWVQKNRQLEMNLEITRKKEHFWLIGCAFLCILHPSKKNPGKVPKRIHKAEREKMKREHLNELFLELAGALELTEQNSGKASILGETTRVVKDMLDQIKSLKKENAALLSESQYVTVERNELQDETCALQKQISELKSVIKERTVQKNLDLNAPAMESQEPQLPQYLPHDIIRLPPGNPLLNSVVVIPACHNVQIHTRPDSGLIIGNKPVSNVSKPYPRYPTPSDSWPFQLLEKAGEDPHREGA</sequence>
<gene>
    <name evidence="9" type="ORF">Ccrd_022919</name>
</gene>
<evidence type="ECO:0000313" key="9">
    <source>
        <dbReference type="EMBL" id="KVH98839.1"/>
    </source>
</evidence>
<dbReference type="STRING" id="59895.A0A103XXV3"/>
<keyword evidence="10" id="KW-1185">Reference proteome</keyword>
<feature type="coiled-coil region" evidence="6">
    <location>
        <begin position="148"/>
        <end position="175"/>
    </location>
</feature>
<dbReference type="EMBL" id="LEKV01003647">
    <property type="protein sequence ID" value="KVH98839.1"/>
    <property type="molecule type" value="Genomic_DNA"/>
</dbReference>
<dbReference type="SUPFAM" id="SSF47459">
    <property type="entry name" value="HLH, helix-loop-helix DNA-binding domain"/>
    <property type="match status" value="1"/>
</dbReference>
<proteinExistence type="predicted"/>
<keyword evidence="4" id="KW-0804">Transcription</keyword>
<feature type="region of interest" description="Disordered" evidence="7">
    <location>
        <begin position="279"/>
        <end position="308"/>
    </location>
</feature>
<evidence type="ECO:0000256" key="7">
    <source>
        <dbReference type="SAM" id="MobiDB-lite"/>
    </source>
</evidence>
<organism evidence="9 10">
    <name type="scientific">Cynara cardunculus var. scolymus</name>
    <name type="common">Globe artichoke</name>
    <name type="synonym">Cynara scolymus</name>
    <dbReference type="NCBI Taxonomy" id="59895"/>
    <lineage>
        <taxon>Eukaryota</taxon>
        <taxon>Viridiplantae</taxon>
        <taxon>Streptophyta</taxon>
        <taxon>Embryophyta</taxon>
        <taxon>Tracheophyta</taxon>
        <taxon>Spermatophyta</taxon>
        <taxon>Magnoliopsida</taxon>
        <taxon>eudicotyledons</taxon>
        <taxon>Gunneridae</taxon>
        <taxon>Pentapetalae</taxon>
        <taxon>asterids</taxon>
        <taxon>campanulids</taxon>
        <taxon>Asterales</taxon>
        <taxon>Asteraceae</taxon>
        <taxon>Carduoideae</taxon>
        <taxon>Cardueae</taxon>
        <taxon>Carduinae</taxon>
        <taxon>Cynara</taxon>
    </lineage>
</organism>
<keyword evidence="6" id="KW-0175">Coiled coil</keyword>
<evidence type="ECO:0000256" key="4">
    <source>
        <dbReference type="ARBA" id="ARBA00023163"/>
    </source>
</evidence>
<feature type="domain" description="BHLH" evidence="8">
    <location>
        <begin position="108"/>
        <end position="158"/>
    </location>
</feature>
<evidence type="ECO:0000256" key="1">
    <source>
        <dbReference type="ARBA" id="ARBA00004123"/>
    </source>
</evidence>
<name>A0A103XXV3_CYNCS</name>
<accession>A0A103XXV3</accession>
<feature type="compositionally biased region" description="Basic and acidic residues" evidence="7">
    <location>
        <begin position="298"/>
        <end position="308"/>
    </location>
</feature>
<dbReference type="OMA" id="VVVLPMQ"/>
<dbReference type="Gramene" id="KVH98839">
    <property type="protein sequence ID" value="KVH98839"/>
    <property type="gene ID" value="Ccrd_022919"/>
</dbReference>
<keyword evidence="3" id="KW-0238">DNA-binding</keyword>
<dbReference type="PANTHER" id="PTHR47075">
    <property type="entry name" value="TRANSCRIPTION FACTOR BHLH47"/>
    <property type="match status" value="1"/>
</dbReference>
<evidence type="ECO:0000259" key="8">
    <source>
        <dbReference type="PROSITE" id="PS50888"/>
    </source>
</evidence>
<keyword evidence="2" id="KW-0805">Transcription regulation</keyword>
<dbReference type="GO" id="GO:0005634">
    <property type="term" value="C:nucleus"/>
    <property type="evidence" value="ECO:0007669"/>
    <property type="project" value="UniProtKB-SubCell"/>
</dbReference>
<dbReference type="InterPro" id="IPR011598">
    <property type="entry name" value="bHLH_dom"/>
</dbReference>
<evidence type="ECO:0000256" key="5">
    <source>
        <dbReference type="ARBA" id="ARBA00023242"/>
    </source>
</evidence>
<comment type="caution">
    <text evidence="9">The sequence shown here is derived from an EMBL/GenBank/DDBJ whole genome shotgun (WGS) entry which is preliminary data.</text>
</comment>